<evidence type="ECO:0000256" key="10">
    <source>
        <dbReference type="RuleBase" id="RU364005"/>
    </source>
</evidence>
<accession>A0ABW3FBF4</accession>
<dbReference type="InterPro" id="IPR003684">
    <property type="entry name" value="Porin_alphabac"/>
</dbReference>
<evidence type="ECO:0000256" key="1">
    <source>
        <dbReference type="ARBA" id="ARBA00009521"/>
    </source>
</evidence>
<comment type="subcellular location">
    <subcellularLocation>
        <location evidence="10">Cell outer membrane</location>
        <topology evidence="10">Multi-pass membrane protein</topology>
    </subcellularLocation>
</comment>
<organism evidence="11 12">
    <name type="scientific">Pseudahrensia aquimaris</name>
    <dbReference type="NCBI Taxonomy" id="744461"/>
    <lineage>
        <taxon>Bacteria</taxon>
        <taxon>Pseudomonadati</taxon>
        <taxon>Pseudomonadota</taxon>
        <taxon>Alphaproteobacteria</taxon>
        <taxon>Hyphomicrobiales</taxon>
        <taxon>Ahrensiaceae</taxon>
        <taxon>Pseudahrensia</taxon>
    </lineage>
</organism>
<dbReference type="SUPFAM" id="SSF56935">
    <property type="entry name" value="Porins"/>
    <property type="match status" value="1"/>
</dbReference>
<comment type="function">
    <text evidence="10">Forms passive diffusion pores that allow small molecular weight hydrophilic materials across the outer membrane.</text>
</comment>
<sequence length="360" mass="39154">MKLKTLLLGSAAALMAVTGARAADAVIAEPEPVEYVRVCDMYGAGFYYIPGTETCLRFDGYVRVDFTKNTDVPVAGTPASFRLDDATGLIVPVPAVAGRTTDNSRWDYRVRVNIDARNETDWGTLRSQVRLQADGDGGPDAAVGIDRALISLSADGGEVRLGYSDAWNTTFHGYGTYNEKYDGGTFYAYDQAIFFDYTYAANGFTATAGIQSSVGNDADNDHVNMDYYAGVGYTGSWGGARISYLHEDVTDEGYIKASVDLNLIENLAIRGVLLWDGEDGADSTAAVAAGDYHYLVGARYTFSPEWSADINYHGSDDDSVVQDEITVGVRWNPVPGLSIRPTAAFRDDTNSYSLRVYRTW</sequence>
<evidence type="ECO:0000256" key="2">
    <source>
        <dbReference type="ARBA" id="ARBA00022448"/>
    </source>
</evidence>
<keyword evidence="2 10" id="KW-0813">Transport</keyword>
<comment type="caution">
    <text evidence="11">The sequence shown here is derived from an EMBL/GenBank/DDBJ whole genome shotgun (WGS) entry which is preliminary data.</text>
</comment>
<evidence type="ECO:0000313" key="12">
    <source>
        <dbReference type="Proteomes" id="UP001597101"/>
    </source>
</evidence>
<evidence type="ECO:0000256" key="8">
    <source>
        <dbReference type="ARBA" id="ARBA00023136"/>
    </source>
</evidence>
<reference evidence="12" key="1">
    <citation type="journal article" date="2019" name="Int. J. Syst. Evol. Microbiol.">
        <title>The Global Catalogue of Microorganisms (GCM) 10K type strain sequencing project: providing services to taxonomists for standard genome sequencing and annotation.</title>
        <authorList>
            <consortium name="The Broad Institute Genomics Platform"/>
            <consortium name="The Broad Institute Genome Sequencing Center for Infectious Disease"/>
            <person name="Wu L."/>
            <person name="Ma J."/>
        </authorList>
    </citation>
    <scope>NUCLEOTIDE SEQUENCE [LARGE SCALE GENOMIC DNA]</scope>
    <source>
        <strain evidence="12">CCUG 60023</strain>
    </source>
</reference>
<dbReference type="Proteomes" id="UP001597101">
    <property type="component" value="Unassembled WGS sequence"/>
</dbReference>
<keyword evidence="7 10" id="KW-0626">Porin</keyword>
<keyword evidence="12" id="KW-1185">Reference proteome</keyword>
<protein>
    <recommendedName>
        <fullName evidence="10">Porin</fullName>
    </recommendedName>
</protein>
<evidence type="ECO:0000256" key="6">
    <source>
        <dbReference type="ARBA" id="ARBA00023065"/>
    </source>
</evidence>
<dbReference type="EMBL" id="JBHTJV010000003">
    <property type="protein sequence ID" value="MFD0915789.1"/>
    <property type="molecule type" value="Genomic_DNA"/>
</dbReference>
<dbReference type="Pfam" id="PF02530">
    <property type="entry name" value="Porin_2"/>
    <property type="match status" value="1"/>
</dbReference>
<dbReference type="InterPro" id="IPR023614">
    <property type="entry name" value="Porin_dom_sf"/>
</dbReference>
<keyword evidence="5 10" id="KW-0732">Signal</keyword>
<evidence type="ECO:0000256" key="9">
    <source>
        <dbReference type="ARBA" id="ARBA00023237"/>
    </source>
</evidence>
<name>A0ABW3FBF4_9HYPH</name>
<evidence type="ECO:0000256" key="3">
    <source>
        <dbReference type="ARBA" id="ARBA00022452"/>
    </source>
</evidence>
<dbReference type="RefSeq" id="WP_377211636.1">
    <property type="nucleotide sequence ID" value="NZ_JBHTJV010000003.1"/>
</dbReference>
<keyword evidence="8 10" id="KW-0472">Membrane</keyword>
<keyword evidence="3 10" id="KW-1134">Transmembrane beta strand</keyword>
<keyword evidence="4 10" id="KW-0812">Transmembrane</keyword>
<evidence type="ECO:0000256" key="7">
    <source>
        <dbReference type="ARBA" id="ARBA00023114"/>
    </source>
</evidence>
<comment type="similarity">
    <text evidence="1 10">Belongs to the alphaproteobacteria porin family.</text>
</comment>
<feature type="signal peptide" evidence="10">
    <location>
        <begin position="1"/>
        <end position="22"/>
    </location>
</feature>
<gene>
    <name evidence="11" type="ORF">ACFQ14_05155</name>
</gene>
<evidence type="ECO:0000256" key="5">
    <source>
        <dbReference type="ARBA" id="ARBA00022729"/>
    </source>
</evidence>
<keyword evidence="6 10" id="KW-0406">Ion transport</keyword>
<proteinExistence type="inferred from homology"/>
<keyword evidence="9 10" id="KW-0998">Cell outer membrane</keyword>
<feature type="chain" id="PRO_5044950801" description="Porin" evidence="10">
    <location>
        <begin position="23"/>
        <end position="360"/>
    </location>
</feature>
<dbReference type="Gene3D" id="2.40.160.10">
    <property type="entry name" value="Porin"/>
    <property type="match status" value="1"/>
</dbReference>
<evidence type="ECO:0000256" key="4">
    <source>
        <dbReference type="ARBA" id="ARBA00022692"/>
    </source>
</evidence>
<evidence type="ECO:0000313" key="11">
    <source>
        <dbReference type="EMBL" id="MFD0915789.1"/>
    </source>
</evidence>
<comment type="domain">
    <text evidence="10">Consists of 16-stranded beta-barrel sheets, with large surface-exposed loops, that form a transmembrane pore at the center of each barrel. The pore is partially ocluded by a peptide loop that folds into the pore lumen.</text>
</comment>